<name>A0A7W9GA07_9ACTN</name>
<gene>
    <name evidence="3" type="ORF">HD596_006715</name>
</gene>
<evidence type="ECO:0008006" key="5">
    <source>
        <dbReference type="Google" id="ProtNLM"/>
    </source>
</evidence>
<reference evidence="3 4" key="1">
    <citation type="submission" date="2020-08" db="EMBL/GenBank/DDBJ databases">
        <title>Sequencing the genomes of 1000 actinobacteria strains.</title>
        <authorList>
            <person name="Klenk H.-P."/>
        </authorList>
    </citation>
    <scope>NUCLEOTIDE SEQUENCE [LARGE SCALE GENOMIC DNA]</scope>
    <source>
        <strain evidence="3 4">DSM 45507</strain>
    </source>
</reference>
<evidence type="ECO:0000313" key="3">
    <source>
        <dbReference type="EMBL" id="MBB5779959.1"/>
    </source>
</evidence>
<keyword evidence="4" id="KW-1185">Reference proteome</keyword>
<protein>
    <recommendedName>
        <fullName evidence="5">Peptidase inhibitor family I36</fullName>
    </recommendedName>
</protein>
<dbReference type="Pfam" id="PF03995">
    <property type="entry name" value="Inhibitor_I36"/>
    <property type="match status" value="1"/>
</dbReference>
<dbReference type="EMBL" id="JACHMB010000001">
    <property type="protein sequence ID" value="MBB5779959.1"/>
    <property type="molecule type" value="Genomic_DNA"/>
</dbReference>
<keyword evidence="2" id="KW-1133">Transmembrane helix</keyword>
<evidence type="ECO:0000256" key="1">
    <source>
        <dbReference type="SAM" id="MobiDB-lite"/>
    </source>
</evidence>
<dbReference type="Proteomes" id="UP000579153">
    <property type="component" value="Unassembled WGS sequence"/>
</dbReference>
<sequence length="165" mass="16996">MTGREGSSSLIPIVVAVIGLITALVTSPLWGEPVCRAVGVCQDGGSHSASAGNPKSSHNSSKHSSKPTTGAAGWSCPGGLFCAWDDAQGEGSMIVQKDATCSMHDIGSAGLGDRLTSYQNRTGKDVALYNWTGTEWQLLVNVPDGAKGDMPQSADNMTDAVKICA</sequence>
<keyword evidence="2" id="KW-0812">Transmembrane</keyword>
<comment type="caution">
    <text evidence="3">The sequence shown here is derived from an EMBL/GenBank/DDBJ whole genome shotgun (WGS) entry which is preliminary data.</text>
</comment>
<feature type="transmembrane region" description="Helical" evidence="2">
    <location>
        <begin position="12"/>
        <end position="31"/>
    </location>
</feature>
<dbReference type="AlphaFoldDB" id="A0A7W9GA07"/>
<feature type="region of interest" description="Disordered" evidence="1">
    <location>
        <begin position="46"/>
        <end position="71"/>
    </location>
</feature>
<evidence type="ECO:0000313" key="4">
    <source>
        <dbReference type="Proteomes" id="UP000579153"/>
    </source>
</evidence>
<dbReference type="RefSeq" id="WP_185073190.1">
    <property type="nucleotide sequence ID" value="NZ_JACHMB010000001.1"/>
</dbReference>
<accession>A0A7W9GA07</accession>
<proteinExistence type="predicted"/>
<evidence type="ECO:0000256" key="2">
    <source>
        <dbReference type="SAM" id="Phobius"/>
    </source>
</evidence>
<keyword evidence="2" id="KW-0472">Membrane</keyword>
<organism evidence="3 4">
    <name type="scientific">Nonomuraea jabiensis</name>
    <dbReference type="NCBI Taxonomy" id="882448"/>
    <lineage>
        <taxon>Bacteria</taxon>
        <taxon>Bacillati</taxon>
        <taxon>Actinomycetota</taxon>
        <taxon>Actinomycetes</taxon>
        <taxon>Streptosporangiales</taxon>
        <taxon>Streptosporangiaceae</taxon>
        <taxon>Nonomuraea</taxon>
    </lineage>
</organism>